<feature type="transmembrane region" description="Helical" evidence="1">
    <location>
        <begin position="66"/>
        <end position="83"/>
    </location>
</feature>
<organism evidence="2 3">
    <name type="scientific">Actinocatenispora rupis</name>
    <dbReference type="NCBI Taxonomy" id="519421"/>
    <lineage>
        <taxon>Bacteria</taxon>
        <taxon>Bacillati</taxon>
        <taxon>Actinomycetota</taxon>
        <taxon>Actinomycetes</taxon>
        <taxon>Micromonosporales</taxon>
        <taxon>Micromonosporaceae</taxon>
        <taxon>Actinocatenispora</taxon>
    </lineage>
</organism>
<comment type="caution">
    <text evidence="2">The sequence shown here is derived from an EMBL/GenBank/DDBJ whole genome shotgun (WGS) entry which is preliminary data.</text>
</comment>
<sequence length="89" mass="9500">MLGTILWAVIGGAVIGMLARLVIPGRQRVPWWATVGVGVVAVFIGTGLAEILGFRDTPGIDWKKHLVQFGIAVAGVLLLSVLGRRRADR</sequence>
<gene>
    <name evidence="2" type="ORF">Aru02nite_40420</name>
</gene>
<dbReference type="AlphaFoldDB" id="A0A8J3JBV7"/>
<keyword evidence="1" id="KW-0472">Membrane</keyword>
<evidence type="ECO:0000313" key="3">
    <source>
        <dbReference type="Proteomes" id="UP000612808"/>
    </source>
</evidence>
<evidence type="ECO:0000313" key="2">
    <source>
        <dbReference type="EMBL" id="GID13153.1"/>
    </source>
</evidence>
<feature type="transmembrane region" description="Helical" evidence="1">
    <location>
        <begin position="30"/>
        <end position="54"/>
    </location>
</feature>
<accession>A0A8J3JBV7</accession>
<keyword evidence="1" id="KW-1133">Transmembrane helix</keyword>
<keyword evidence="1" id="KW-0812">Transmembrane</keyword>
<name>A0A8J3JBV7_9ACTN</name>
<protein>
    <recommendedName>
        <fullName evidence="4">Transglycosylase associated protein</fullName>
    </recommendedName>
</protein>
<feature type="transmembrane region" description="Helical" evidence="1">
    <location>
        <begin position="6"/>
        <end position="23"/>
    </location>
</feature>
<dbReference type="Proteomes" id="UP000612808">
    <property type="component" value="Unassembled WGS sequence"/>
</dbReference>
<proteinExistence type="predicted"/>
<evidence type="ECO:0008006" key="4">
    <source>
        <dbReference type="Google" id="ProtNLM"/>
    </source>
</evidence>
<reference evidence="2" key="1">
    <citation type="submission" date="2021-01" db="EMBL/GenBank/DDBJ databases">
        <title>Whole genome shotgun sequence of Actinocatenispora rupis NBRC 107355.</title>
        <authorList>
            <person name="Komaki H."/>
            <person name="Tamura T."/>
        </authorList>
    </citation>
    <scope>NUCLEOTIDE SEQUENCE</scope>
    <source>
        <strain evidence="2">NBRC 107355</strain>
    </source>
</reference>
<keyword evidence="3" id="KW-1185">Reference proteome</keyword>
<dbReference type="EMBL" id="BOMB01000023">
    <property type="protein sequence ID" value="GID13153.1"/>
    <property type="molecule type" value="Genomic_DNA"/>
</dbReference>
<dbReference type="RefSeq" id="WP_203659899.1">
    <property type="nucleotide sequence ID" value="NZ_BAAAZM010000007.1"/>
</dbReference>
<evidence type="ECO:0000256" key="1">
    <source>
        <dbReference type="SAM" id="Phobius"/>
    </source>
</evidence>